<dbReference type="InterPro" id="IPR034733">
    <property type="entry name" value="AcCoA_carboxyl_beta"/>
</dbReference>
<keyword evidence="7" id="KW-1185">Reference proteome</keyword>
<dbReference type="PRINTS" id="PR01070">
    <property type="entry name" value="ACCCTRFRASEB"/>
</dbReference>
<keyword evidence="4" id="KW-0963">Cytoplasm</keyword>
<dbReference type="Gene3D" id="3.90.226.10">
    <property type="entry name" value="2-enoyl-CoA Hydratase, Chain A, domain 1"/>
    <property type="match status" value="1"/>
</dbReference>
<evidence type="ECO:0000259" key="5">
    <source>
        <dbReference type="PROSITE" id="PS50980"/>
    </source>
</evidence>
<dbReference type="NCBIfam" id="TIGR00515">
    <property type="entry name" value="accD"/>
    <property type="match status" value="1"/>
</dbReference>
<keyword evidence="4" id="KW-0067">ATP-binding</keyword>
<keyword evidence="3 4" id="KW-0275">Fatty acid biosynthesis</keyword>
<dbReference type="Proteomes" id="UP001500567">
    <property type="component" value="Unassembled WGS sequence"/>
</dbReference>
<dbReference type="InterPro" id="IPR011762">
    <property type="entry name" value="COA_CT_N"/>
</dbReference>
<keyword evidence="2 4" id="KW-0276">Fatty acid metabolism</keyword>
<feature type="domain" description="CoA carboxyltransferase N-terminal" evidence="5">
    <location>
        <begin position="25"/>
        <end position="294"/>
    </location>
</feature>
<keyword evidence="4" id="KW-0443">Lipid metabolism</keyword>
<dbReference type="EC" id="2.1.3.15" evidence="4"/>
<dbReference type="PANTHER" id="PTHR42995">
    <property type="entry name" value="ACETYL-COENZYME A CARBOXYLASE CARBOXYL TRANSFERASE SUBUNIT BETA, CHLOROPLASTIC"/>
    <property type="match status" value="1"/>
</dbReference>
<feature type="binding site" evidence="4">
    <location>
        <position position="48"/>
    </location>
    <ligand>
        <name>Zn(2+)</name>
        <dbReference type="ChEBI" id="CHEBI:29105"/>
    </ligand>
</feature>
<dbReference type="EMBL" id="BAABDJ010000006">
    <property type="protein sequence ID" value="GAA4000548.1"/>
    <property type="molecule type" value="Genomic_DNA"/>
</dbReference>
<keyword evidence="4" id="KW-0862">Zinc</keyword>
<evidence type="ECO:0000256" key="2">
    <source>
        <dbReference type="ARBA" id="ARBA00022832"/>
    </source>
</evidence>
<comment type="function">
    <text evidence="4">Component of the acetyl coenzyme A carboxylase (ACC) complex. Biotin carboxylase (BC) catalyzes the carboxylation of biotin on its carrier protein (BCCP) and then the CO(2) group is transferred by the transcarboxylase to acetyl-CoA to form malonyl-CoA.</text>
</comment>
<feature type="binding site" evidence="4">
    <location>
        <position position="32"/>
    </location>
    <ligand>
        <name>Zn(2+)</name>
        <dbReference type="ChEBI" id="CHEBI:29105"/>
    </ligand>
</feature>
<feature type="binding site" evidence="4">
    <location>
        <position position="29"/>
    </location>
    <ligand>
        <name>Zn(2+)</name>
        <dbReference type="ChEBI" id="CHEBI:29105"/>
    </ligand>
</feature>
<dbReference type="InterPro" id="IPR029045">
    <property type="entry name" value="ClpP/crotonase-like_dom_sf"/>
</dbReference>
<reference evidence="7" key="1">
    <citation type="journal article" date="2019" name="Int. J. Syst. Evol. Microbiol.">
        <title>The Global Catalogue of Microorganisms (GCM) 10K type strain sequencing project: providing services to taxonomists for standard genome sequencing and annotation.</title>
        <authorList>
            <consortium name="The Broad Institute Genomics Platform"/>
            <consortium name="The Broad Institute Genome Sequencing Center for Infectious Disease"/>
            <person name="Wu L."/>
            <person name="Ma J."/>
        </authorList>
    </citation>
    <scope>NUCLEOTIDE SEQUENCE [LARGE SCALE GENOMIC DNA]</scope>
    <source>
        <strain evidence="7">JCM 17224</strain>
    </source>
</reference>
<keyword evidence="4" id="KW-0479">Metal-binding</keyword>
<dbReference type="SUPFAM" id="SSF52096">
    <property type="entry name" value="ClpP/crotonase"/>
    <property type="match status" value="1"/>
</dbReference>
<comment type="catalytic activity">
    <reaction evidence="4">
        <text>N(6)-carboxybiotinyl-L-lysyl-[protein] + acetyl-CoA = N(6)-biotinyl-L-lysyl-[protein] + malonyl-CoA</text>
        <dbReference type="Rhea" id="RHEA:54728"/>
        <dbReference type="Rhea" id="RHEA-COMP:10505"/>
        <dbReference type="Rhea" id="RHEA-COMP:10506"/>
        <dbReference type="ChEBI" id="CHEBI:57288"/>
        <dbReference type="ChEBI" id="CHEBI:57384"/>
        <dbReference type="ChEBI" id="CHEBI:83144"/>
        <dbReference type="ChEBI" id="CHEBI:83145"/>
        <dbReference type="EC" id="2.1.3.15"/>
    </reaction>
</comment>
<name>A0ABP7RQ11_9BACT</name>
<dbReference type="PANTHER" id="PTHR42995:SF5">
    <property type="entry name" value="ACETYL-COENZYME A CARBOXYLASE CARBOXYL TRANSFERASE SUBUNIT BETA, CHLOROPLASTIC"/>
    <property type="match status" value="1"/>
</dbReference>
<dbReference type="RefSeq" id="WP_345071348.1">
    <property type="nucleotide sequence ID" value="NZ_BAABDJ010000006.1"/>
</dbReference>
<dbReference type="PROSITE" id="PS50980">
    <property type="entry name" value="COA_CT_NTER"/>
    <property type="match status" value="1"/>
</dbReference>
<dbReference type="InterPro" id="IPR000438">
    <property type="entry name" value="Acetyl_CoA_COase_Trfase_b_su"/>
</dbReference>
<protein>
    <recommendedName>
        <fullName evidence="4">Acetyl-coenzyme A carboxylase carboxyl transferase subunit beta</fullName>
        <shortName evidence="4">ACCase subunit beta</shortName>
        <shortName evidence="4">Acetyl-CoA carboxylase carboxyltransferase subunit beta</shortName>
        <ecNumber evidence="4">2.1.3.15</ecNumber>
    </recommendedName>
</protein>
<evidence type="ECO:0000256" key="1">
    <source>
        <dbReference type="ARBA" id="ARBA00022679"/>
    </source>
</evidence>
<dbReference type="HAMAP" id="MF_01395">
    <property type="entry name" value="AcetylCoA_CT_beta"/>
    <property type="match status" value="1"/>
</dbReference>
<evidence type="ECO:0000256" key="4">
    <source>
        <dbReference type="HAMAP-Rule" id="MF_01395"/>
    </source>
</evidence>
<gene>
    <name evidence="4 6" type="primary">accD</name>
    <name evidence="6" type="ORF">GCM10022408_09570</name>
</gene>
<comment type="caution">
    <text evidence="6">The sequence shown here is derived from an EMBL/GenBank/DDBJ whole genome shotgun (WGS) entry which is preliminary data.</text>
</comment>
<keyword evidence="1 4" id="KW-0808">Transferase</keyword>
<keyword evidence="4" id="KW-0444">Lipid biosynthesis</keyword>
<accession>A0ABP7RQ11</accession>
<dbReference type="Pfam" id="PF01039">
    <property type="entry name" value="Carboxyl_trans"/>
    <property type="match status" value="1"/>
</dbReference>
<organism evidence="6 7">
    <name type="scientific">Hymenobacter fastidiosus</name>
    <dbReference type="NCBI Taxonomy" id="486264"/>
    <lineage>
        <taxon>Bacteria</taxon>
        <taxon>Pseudomonadati</taxon>
        <taxon>Bacteroidota</taxon>
        <taxon>Cytophagia</taxon>
        <taxon>Cytophagales</taxon>
        <taxon>Hymenobacteraceae</taxon>
        <taxon>Hymenobacter</taxon>
    </lineage>
</organism>
<evidence type="ECO:0000313" key="7">
    <source>
        <dbReference type="Proteomes" id="UP001500567"/>
    </source>
</evidence>
<comment type="similarity">
    <text evidence="4">Belongs to the AccD/PCCB family.</text>
</comment>
<keyword evidence="4" id="KW-0547">Nucleotide-binding</keyword>
<comment type="subcellular location">
    <subcellularLocation>
        <location evidence="4">Cytoplasm</location>
    </subcellularLocation>
</comment>
<comment type="pathway">
    <text evidence="4">Lipid metabolism; malonyl-CoA biosynthesis; malonyl-CoA from acetyl-CoA: step 1/1.</text>
</comment>
<feature type="zinc finger region" description="C4-type" evidence="4">
    <location>
        <begin position="29"/>
        <end position="51"/>
    </location>
</feature>
<sequence>MSWFKRVEKGIVTPTEQKKETPDGLWYKCPECKTVAPMAEHKRLLYTCAKCNHHDRIDSAEYFELLFDGNEFTELDAALTSADPLQFVDTKAYPKRLAATQQTTGLTDAVRAAHGQLNGLDLVVACMDFKFIGGSMGSVVGEKIARAIDYARQHRIPFLMISKSGGARMMEAGYSLMQMAKTSARLAMLSEAGIPYISMLTDPTTGGVTASFAMLGDFNIAEPGALIGFAGPRVIKETIGKDLPKDFQSAEFVLEHGFLDFIVDRKDLKQQLTDLLTMLQPAAVAAPEASPVQRGRN</sequence>
<comment type="cofactor">
    <cofactor evidence="4">
        <name>Zn(2+)</name>
        <dbReference type="ChEBI" id="CHEBI:29105"/>
    </cofactor>
    <text evidence="4">Binds 1 zinc ion per subunit.</text>
</comment>
<evidence type="ECO:0000313" key="6">
    <source>
        <dbReference type="EMBL" id="GAA4000548.1"/>
    </source>
</evidence>
<evidence type="ECO:0000256" key="3">
    <source>
        <dbReference type="ARBA" id="ARBA00023160"/>
    </source>
</evidence>
<proteinExistence type="inferred from homology"/>
<keyword evidence="4" id="KW-0863">Zinc-finger</keyword>
<feature type="binding site" evidence="4">
    <location>
        <position position="51"/>
    </location>
    <ligand>
        <name>Zn(2+)</name>
        <dbReference type="ChEBI" id="CHEBI:29105"/>
    </ligand>
</feature>
<comment type="subunit">
    <text evidence="4">Acetyl-CoA carboxylase is a heterohexamer composed of biotin carboxyl carrier protein (AccB), biotin carboxylase (AccC) and two subunits each of ACCase subunit alpha (AccA) and ACCase subunit beta (AccD).</text>
</comment>